<feature type="domain" description="Wall-associated receptor kinase galacturonan-binding" evidence="5">
    <location>
        <begin position="32"/>
        <end position="90"/>
    </location>
</feature>
<evidence type="ECO:0000256" key="2">
    <source>
        <dbReference type="ARBA" id="ARBA00022729"/>
    </source>
</evidence>
<dbReference type="InterPro" id="IPR025287">
    <property type="entry name" value="WAK_GUB"/>
</dbReference>
<comment type="subcellular location">
    <subcellularLocation>
        <location evidence="1">Membrane</location>
        <topology evidence="1">Single-pass membrane protein</topology>
    </subcellularLocation>
</comment>
<feature type="chain" id="PRO_5015618596" evidence="4">
    <location>
        <begin position="24"/>
        <end position="315"/>
    </location>
</feature>
<feature type="signal peptide" evidence="4">
    <location>
        <begin position="1"/>
        <end position="23"/>
    </location>
</feature>
<evidence type="ECO:0000259" key="5">
    <source>
        <dbReference type="Pfam" id="PF13947"/>
    </source>
</evidence>
<gene>
    <name evidence="6" type="ORF">CTI12_AA606140</name>
</gene>
<keyword evidence="6" id="KW-0675">Receptor</keyword>
<dbReference type="Pfam" id="PF13947">
    <property type="entry name" value="GUB_WAK_bind"/>
    <property type="match status" value="1"/>
</dbReference>
<organism evidence="6 7">
    <name type="scientific">Artemisia annua</name>
    <name type="common">Sweet wormwood</name>
    <dbReference type="NCBI Taxonomy" id="35608"/>
    <lineage>
        <taxon>Eukaryota</taxon>
        <taxon>Viridiplantae</taxon>
        <taxon>Streptophyta</taxon>
        <taxon>Embryophyta</taxon>
        <taxon>Tracheophyta</taxon>
        <taxon>Spermatophyta</taxon>
        <taxon>Magnoliopsida</taxon>
        <taxon>eudicotyledons</taxon>
        <taxon>Gunneridae</taxon>
        <taxon>Pentapetalae</taxon>
        <taxon>asterids</taxon>
        <taxon>campanulids</taxon>
        <taxon>Asterales</taxon>
        <taxon>Asteraceae</taxon>
        <taxon>Asteroideae</taxon>
        <taxon>Anthemideae</taxon>
        <taxon>Artemisiinae</taxon>
        <taxon>Artemisia</taxon>
    </lineage>
</organism>
<keyword evidence="3" id="KW-1133">Transmembrane helix</keyword>
<sequence length="315" mass="35515">MMLFQAYHVLLVIFLSLTTSSIAYSNYAKPGCNDTCGNVRIPYPFGIGANCSVNEWYGVECNSSTPYLSALNHHLEVLGVDLENQTITVNMPQFSECVQTKKVDLGKSPFLLLESYNKVMDDPVSLLWTLSDRDKDQVSCCDNYNPRGYRRKVDMGNGTSVDTWKCAYYEFYEGTPYLRDGCEDYPTITEECATCEDSDGYCHYDTIYDIDGLVYSQNFTCRFYGDYNTDESRSSKLSMGVLIGVGISMGSLFLAAIICASYKLIKKTRTRRRRESVSKHTNGTLLLKQQEEANPSVVDQMSLFISCEGEGQRLL</sequence>
<dbReference type="GO" id="GO:0030247">
    <property type="term" value="F:polysaccharide binding"/>
    <property type="evidence" value="ECO:0007669"/>
    <property type="project" value="InterPro"/>
</dbReference>
<dbReference type="STRING" id="35608.A0A2U1KG90"/>
<keyword evidence="2 4" id="KW-0732">Signal</keyword>
<accession>A0A2U1KG90</accession>
<proteinExistence type="predicted"/>
<comment type="caution">
    <text evidence="6">The sequence shown here is derived from an EMBL/GenBank/DDBJ whole genome shotgun (WGS) entry which is preliminary data.</text>
</comment>
<reference evidence="6 7" key="1">
    <citation type="journal article" date="2018" name="Mol. Plant">
        <title>The genome of Artemisia annua provides insight into the evolution of Asteraceae family and artemisinin biosynthesis.</title>
        <authorList>
            <person name="Shen Q."/>
            <person name="Zhang L."/>
            <person name="Liao Z."/>
            <person name="Wang S."/>
            <person name="Yan T."/>
            <person name="Shi P."/>
            <person name="Liu M."/>
            <person name="Fu X."/>
            <person name="Pan Q."/>
            <person name="Wang Y."/>
            <person name="Lv Z."/>
            <person name="Lu X."/>
            <person name="Zhang F."/>
            <person name="Jiang W."/>
            <person name="Ma Y."/>
            <person name="Chen M."/>
            <person name="Hao X."/>
            <person name="Li L."/>
            <person name="Tang Y."/>
            <person name="Lv G."/>
            <person name="Zhou Y."/>
            <person name="Sun X."/>
            <person name="Brodelius P.E."/>
            <person name="Rose J.K.C."/>
            <person name="Tang K."/>
        </authorList>
    </citation>
    <scope>NUCLEOTIDE SEQUENCE [LARGE SCALE GENOMIC DNA]</scope>
    <source>
        <strain evidence="7">cv. Huhao1</strain>
        <tissue evidence="6">Leaf</tissue>
    </source>
</reference>
<keyword evidence="7" id="KW-1185">Reference proteome</keyword>
<dbReference type="PANTHER" id="PTHR33491">
    <property type="entry name" value="OSJNBA0016N04.9 PROTEIN"/>
    <property type="match status" value="1"/>
</dbReference>
<protein>
    <submittedName>
        <fullName evidence="6">Vascular endothelial growth factor receptor 2 (VEGFR2)</fullName>
    </submittedName>
</protein>
<evidence type="ECO:0000256" key="4">
    <source>
        <dbReference type="SAM" id="SignalP"/>
    </source>
</evidence>
<feature type="transmembrane region" description="Helical" evidence="3">
    <location>
        <begin position="239"/>
        <end position="265"/>
    </location>
</feature>
<dbReference type="AlphaFoldDB" id="A0A2U1KG90"/>
<keyword evidence="3" id="KW-0812">Transmembrane</keyword>
<keyword evidence="3" id="KW-0472">Membrane</keyword>
<evidence type="ECO:0000313" key="6">
    <source>
        <dbReference type="EMBL" id="PWA35800.1"/>
    </source>
</evidence>
<dbReference type="GO" id="GO:0016020">
    <property type="term" value="C:membrane"/>
    <property type="evidence" value="ECO:0007669"/>
    <property type="project" value="UniProtKB-SubCell"/>
</dbReference>
<evidence type="ECO:0000256" key="1">
    <source>
        <dbReference type="ARBA" id="ARBA00004167"/>
    </source>
</evidence>
<name>A0A2U1KG90_ARTAN</name>
<dbReference type="Proteomes" id="UP000245207">
    <property type="component" value="Unassembled WGS sequence"/>
</dbReference>
<dbReference type="OrthoDB" id="4062651at2759"/>
<evidence type="ECO:0000256" key="3">
    <source>
        <dbReference type="SAM" id="Phobius"/>
    </source>
</evidence>
<dbReference type="EMBL" id="PKPP01019348">
    <property type="protein sequence ID" value="PWA35800.1"/>
    <property type="molecule type" value="Genomic_DNA"/>
</dbReference>
<evidence type="ECO:0000313" key="7">
    <source>
        <dbReference type="Proteomes" id="UP000245207"/>
    </source>
</evidence>